<feature type="region of interest" description="Disordered" evidence="9">
    <location>
        <begin position="170"/>
        <end position="197"/>
    </location>
</feature>
<dbReference type="PRINTS" id="PR00367">
    <property type="entry name" value="ETHRSPELEMNT"/>
</dbReference>
<dbReference type="FunFam" id="3.30.730.10:FF:000001">
    <property type="entry name" value="Ethylene-responsive transcription factor 2"/>
    <property type="match status" value="1"/>
</dbReference>
<dbReference type="PANTHER" id="PTHR31194">
    <property type="entry name" value="SHN SHINE , DNA BINDING / TRANSCRIPTION FACTOR"/>
    <property type="match status" value="1"/>
</dbReference>
<dbReference type="Pfam" id="PF00847">
    <property type="entry name" value="AP2"/>
    <property type="match status" value="1"/>
</dbReference>
<keyword evidence="7" id="KW-0539">Nucleus</keyword>
<gene>
    <name evidence="11" type="ORF">F3Y22_tig00112072pilonHSYRG00024</name>
</gene>
<dbReference type="CDD" id="cd00018">
    <property type="entry name" value="AP2"/>
    <property type="match status" value="1"/>
</dbReference>
<reference evidence="11" key="1">
    <citation type="submission" date="2019-09" db="EMBL/GenBank/DDBJ databases">
        <title>Draft genome information of white flower Hibiscus syriacus.</title>
        <authorList>
            <person name="Kim Y.-M."/>
        </authorList>
    </citation>
    <scope>NUCLEOTIDE SEQUENCE [LARGE SCALE GENOMIC DNA]</scope>
    <source>
        <strain evidence="11">YM2019G1</strain>
    </source>
</reference>
<keyword evidence="3" id="KW-0805">Transcription regulation</keyword>
<keyword evidence="4" id="KW-0238">DNA-binding</keyword>
<dbReference type="EMBL" id="VEPZ02001498">
    <property type="protein sequence ID" value="KAE8670824.1"/>
    <property type="molecule type" value="Genomic_DNA"/>
</dbReference>
<dbReference type="SMART" id="SM00380">
    <property type="entry name" value="AP2"/>
    <property type="match status" value="1"/>
</dbReference>
<dbReference type="GO" id="GO:0009873">
    <property type="term" value="P:ethylene-activated signaling pathway"/>
    <property type="evidence" value="ECO:0007669"/>
    <property type="project" value="UniProtKB-KW"/>
</dbReference>
<evidence type="ECO:0000256" key="9">
    <source>
        <dbReference type="SAM" id="MobiDB-lite"/>
    </source>
</evidence>
<protein>
    <submittedName>
        <fullName evidence="11">Ethylene-responsive transcription factor CRF3</fullName>
    </submittedName>
</protein>
<dbReference type="InterPro" id="IPR016177">
    <property type="entry name" value="DNA-bd_dom_sf"/>
</dbReference>
<organism evidence="11 12">
    <name type="scientific">Hibiscus syriacus</name>
    <name type="common">Rose of Sharon</name>
    <dbReference type="NCBI Taxonomy" id="106335"/>
    <lineage>
        <taxon>Eukaryota</taxon>
        <taxon>Viridiplantae</taxon>
        <taxon>Streptophyta</taxon>
        <taxon>Embryophyta</taxon>
        <taxon>Tracheophyta</taxon>
        <taxon>Spermatophyta</taxon>
        <taxon>Magnoliopsida</taxon>
        <taxon>eudicotyledons</taxon>
        <taxon>Gunneridae</taxon>
        <taxon>Pentapetalae</taxon>
        <taxon>rosids</taxon>
        <taxon>malvids</taxon>
        <taxon>Malvales</taxon>
        <taxon>Malvaceae</taxon>
        <taxon>Malvoideae</taxon>
        <taxon>Hibiscus</taxon>
    </lineage>
</organism>
<keyword evidence="2" id="KW-0936">Ethylene signaling pathway</keyword>
<dbReference type="Proteomes" id="UP000436088">
    <property type="component" value="Unassembled WGS sequence"/>
</dbReference>
<feature type="compositionally biased region" description="Polar residues" evidence="9">
    <location>
        <begin position="170"/>
        <end position="188"/>
    </location>
</feature>
<dbReference type="InterPro" id="IPR036955">
    <property type="entry name" value="AP2/ERF_dom_sf"/>
</dbReference>
<evidence type="ECO:0000256" key="2">
    <source>
        <dbReference type="ARBA" id="ARBA00022745"/>
    </source>
</evidence>
<keyword evidence="5" id="KW-0010">Activator</keyword>
<dbReference type="GO" id="GO:0005634">
    <property type="term" value="C:nucleus"/>
    <property type="evidence" value="ECO:0007669"/>
    <property type="project" value="UniProtKB-SubCell"/>
</dbReference>
<evidence type="ECO:0000256" key="5">
    <source>
        <dbReference type="ARBA" id="ARBA00023159"/>
    </source>
</evidence>
<comment type="similarity">
    <text evidence="8">Belongs to the AP2/ERF transcription factor family. ERF subfamily.</text>
</comment>
<name>A0A6A2YE39_HIBSY</name>
<dbReference type="PROSITE" id="PS51032">
    <property type="entry name" value="AP2_ERF"/>
    <property type="match status" value="1"/>
</dbReference>
<dbReference type="GO" id="GO:0003700">
    <property type="term" value="F:DNA-binding transcription factor activity"/>
    <property type="evidence" value="ECO:0007669"/>
    <property type="project" value="InterPro"/>
</dbReference>
<evidence type="ECO:0000256" key="7">
    <source>
        <dbReference type="ARBA" id="ARBA00023242"/>
    </source>
</evidence>
<sequence length="297" mass="33597">MDPFRFSSIKYTQHRTETKLLSPFFIVGPQNHRRNKPRVVRHCYKLRVRNRVKKFVNEITIESTSKSSSSSRMKARKRVAVKAPAEKKFRGVRQRPWGKWAAEIRDPLRRIRLWLGTYNTAEEAAMVYDKAAIQLRGHDALTNFITPLPSSGEESHSSYLRSPTSVLRCPSLSNDEVDSQSAKQTPGTGSQGRDFAEDSCCMSGETENLSEYSELRSDIFSSVPGLFDDKTSLDEFGFPGDFGYPYLSSGGDFEFVPELPTVDDHFQDIGDLFWSDRPLAFCPFLCNAAFTVSFVSA</sequence>
<dbReference type="Gene3D" id="3.30.730.10">
    <property type="entry name" value="AP2/ERF domain"/>
    <property type="match status" value="1"/>
</dbReference>
<proteinExistence type="inferred from homology"/>
<evidence type="ECO:0000256" key="8">
    <source>
        <dbReference type="ARBA" id="ARBA00024343"/>
    </source>
</evidence>
<comment type="caution">
    <text evidence="11">The sequence shown here is derived from an EMBL/GenBank/DDBJ whole genome shotgun (WGS) entry which is preliminary data.</text>
</comment>
<evidence type="ECO:0000256" key="4">
    <source>
        <dbReference type="ARBA" id="ARBA00023125"/>
    </source>
</evidence>
<evidence type="ECO:0000313" key="11">
    <source>
        <dbReference type="EMBL" id="KAE8670824.1"/>
    </source>
</evidence>
<evidence type="ECO:0000256" key="3">
    <source>
        <dbReference type="ARBA" id="ARBA00023015"/>
    </source>
</evidence>
<keyword evidence="6" id="KW-0804">Transcription</keyword>
<evidence type="ECO:0000256" key="1">
    <source>
        <dbReference type="ARBA" id="ARBA00004123"/>
    </source>
</evidence>
<comment type="subcellular location">
    <subcellularLocation>
        <location evidence="1">Nucleus</location>
    </subcellularLocation>
</comment>
<evidence type="ECO:0000259" key="10">
    <source>
        <dbReference type="PROSITE" id="PS51032"/>
    </source>
</evidence>
<dbReference type="InterPro" id="IPR050913">
    <property type="entry name" value="AP2/ERF_ERF"/>
</dbReference>
<keyword evidence="12" id="KW-1185">Reference proteome</keyword>
<evidence type="ECO:0000256" key="6">
    <source>
        <dbReference type="ARBA" id="ARBA00023163"/>
    </source>
</evidence>
<accession>A0A6A2YE39</accession>
<evidence type="ECO:0000313" key="12">
    <source>
        <dbReference type="Proteomes" id="UP000436088"/>
    </source>
</evidence>
<dbReference type="PANTHER" id="PTHR31194:SF140">
    <property type="entry name" value="ETHYLENE-RESPONSIVE TRANSCRIPTION FACTOR CRF2"/>
    <property type="match status" value="1"/>
</dbReference>
<dbReference type="SUPFAM" id="SSF54171">
    <property type="entry name" value="DNA-binding domain"/>
    <property type="match status" value="1"/>
</dbReference>
<dbReference type="GO" id="GO:0003677">
    <property type="term" value="F:DNA binding"/>
    <property type="evidence" value="ECO:0007669"/>
    <property type="project" value="UniProtKB-KW"/>
</dbReference>
<dbReference type="AlphaFoldDB" id="A0A6A2YE39"/>
<feature type="domain" description="AP2/ERF" evidence="10">
    <location>
        <begin position="88"/>
        <end position="145"/>
    </location>
</feature>
<dbReference type="OrthoDB" id="777519at2759"/>
<dbReference type="InterPro" id="IPR001471">
    <property type="entry name" value="AP2/ERF_dom"/>
</dbReference>